<dbReference type="AlphaFoldDB" id="A0A1E1KUU8"/>
<feature type="signal peptide" evidence="1">
    <location>
        <begin position="1"/>
        <end position="17"/>
    </location>
</feature>
<organism evidence="2 3">
    <name type="scientific">Rhynchosporium graminicola</name>
    <dbReference type="NCBI Taxonomy" id="2792576"/>
    <lineage>
        <taxon>Eukaryota</taxon>
        <taxon>Fungi</taxon>
        <taxon>Dikarya</taxon>
        <taxon>Ascomycota</taxon>
        <taxon>Pezizomycotina</taxon>
        <taxon>Leotiomycetes</taxon>
        <taxon>Helotiales</taxon>
        <taxon>Ploettnerulaceae</taxon>
        <taxon>Rhynchosporium</taxon>
    </lineage>
</organism>
<dbReference type="InParanoid" id="A0A1E1KUU8"/>
<evidence type="ECO:0008006" key="4">
    <source>
        <dbReference type="Google" id="ProtNLM"/>
    </source>
</evidence>
<evidence type="ECO:0000256" key="1">
    <source>
        <dbReference type="SAM" id="SignalP"/>
    </source>
</evidence>
<dbReference type="Gene3D" id="3.90.280.10">
    <property type="entry name" value="PEBP-like"/>
    <property type="match status" value="1"/>
</dbReference>
<name>A0A1E1KUU8_9HELO</name>
<evidence type="ECO:0000313" key="2">
    <source>
        <dbReference type="EMBL" id="CZT01928.1"/>
    </source>
</evidence>
<comment type="caution">
    <text evidence="2">The sequence shown here is derived from an EMBL/GenBank/DDBJ whole genome shotgun (WGS) entry which is preliminary data.</text>
</comment>
<protein>
    <recommendedName>
        <fullName evidence="4">CHRD domain-containing protein</fullName>
    </recommendedName>
</protein>
<sequence length="177" mass="18408">MLPSILALLVFSTTISAQTPLNFSPNVTTKLQVKFGSKSVTTGFALTKAETAKIPTMGTSDEALKGTYNFFVINLDAPGSFVGGAAGTRVTNLHCLLTGYTSATMATNSLYTLTNKDASVKAYVGAGPPAETPPYAHKNVELLYMQPEGFKVPSAQISSISNGISMLRSGCKAGCAG</sequence>
<evidence type="ECO:0000313" key="3">
    <source>
        <dbReference type="Proteomes" id="UP000178129"/>
    </source>
</evidence>
<dbReference type="InterPro" id="IPR036610">
    <property type="entry name" value="PEBP-like_sf"/>
</dbReference>
<feature type="chain" id="PRO_5009446411" description="CHRD domain-containing protein" evidence="1">
    <location>
        <begin position="18"/>
        <end position="177"/>
    </location>
</feature>
<dbReference type="STRING" id="914237.A0A1E1KUU8"/>
<dbReference type="Proteomes" id="UP000178129">
    <property type="component" value="Unassembled WGS sequence"/>
</dbReference>
<dbReference type="EMBL" id="FJUW01000023">
    <property type="protein sequence ID" value="CZT01928.1"/>
    <property type="molecule type" value="Genomic_DNA"/>
</dbReference>
<keyword evidence="1" id="KW-0732">Signal</keyword>
<keyword evidence="3" id="KW-1185">Reference proteome</keyword>
<proteinExistence type="predicted"/>
<gene>
    <name evidence="2" type="ORF">RCO7_05423</name>
</gene>
<reference evidence="3" key="1">
    <citation type="submission" date="2016-03" db="EMBL/GenBank/DDBJ databases">
        <authorList>
            <person name="Ploux O."/>
        </authorList>
    </citation>
    <scope>NUCLEOTIDE SEQUENCE [LARGE SCALE GENOMIC DNA]</scope>
    <source>
        <strain evidence="3">UK7</strain>
    </source>
</reference>
<dbReference type="SUPFAM" id="SSF49777">
    <property type="entry name" value="PEBP-like"/>
    <property type="match status" value="1"/>
</dbReference>
<accession>A0A1E1KUU8</accession>